<organism evidence="1 2">
    <name type="scientific">Trichinella papuae</name>
    <dbReference type="NCBI Taxonomy" id="268474"/>
    <lineage>
        <taxon>Eukaryota</taxon>
        <taxon>Metazoa</taxon>
        <taxon>Ecdysozoa</taxon>
        <taxon>Nematoda</taxon>
        <taxon>Enoplea</taxon>
        <taxon>Dorylaimia</taxon>
        <taxon>Trichinellida</taxon>
        <taxon>Trichinellidae</taxon>
        <taxon>Trichinella</taxon>
    </lineage>
</organism>
<evidence type="ECO:0000313" key="2">
    <source>
        <dbReference type="Proteomes" id="UP000054843"/>
    </source>
</evidence>
<comment type="caution">
    <text evidence="1">The sequence shown here is derived from an EMBL/GenBank/DDBJ whole genome shotgun (WGS) entry which is preliminary data.</text>
</comment>
<evidence type="ECO:0000313" key="1">
    <source>
        <dbReference type="EMBL" id="KRZ78362.1"/>
    </source>
</evidence>
<protein>
    <submittedName>
        <fullName evidence="1">Uncharacterized protein</fullName>
    </submittedName>
</protein>
<accession>A0A0V1N337</accession>
<keyword evidence="2" id="KW-1185">Reference proteome</keyword>
<proteinExistence type="predicted"/>
<dbReference type="EMBL" id="JYDO01000013">
    <property type="protein sequence ID" value="KRZ78362.1"/>
    <property type="molecule type" value="Genomic_DNA"/>
</dbReference>
<dbReference type="AlphaFoldDB" id="A0A0V1N337"/>
<gene>
    <name evidence="1" type="ORF">T10_9711</name>
</gene>
<reference evidence="1 2" key="1">
    <citation type="submission" date="2015-01" db="EMBL/GenBank/DDBJ databases">
        <title>Evolution of Trichinella species and genotypes.</title>
        <authorList>
            <person name="Korhonen P.K."/>
            <person name="Edoardo P."/>
            <person name="Giuseppe L.R."/>
            <person name="Gasser R.B."/>
        </authorList>
    </citation>
    <scope>NUCLEOTIDE SEQUENCE [LARGE SCALE GENOMIC DNA]</scope>
    <source>
        <strain evidence="1">ISS1980</strain>
    </source>
</reference>
<sequence>MKGKTGPFIQLLTRDKIKRLFRKLVLSLKNSLIEKFIDKNPGRMLTKYENSSSTQKLNTEIAVDYLTIIYFVEQLMLSVGIYYAHLRICSNINVTGFCSQNRPLDFINLYIVTQIEENYSSKNNNCGAAIRNILTLLFTNNFALIEFNIIECNRHLTKEKVKIVN</sequence>
<dbReference type="Proteomes" id="UP000054843">
    <property type="component" value="Unassembled WGS sequence"/>
</dbReference>
<name>A0A0V1N337_9BILA</name>